<evidence type="ECO:0000256" key="6">
    <source>
        <dbReference type="ARBA" id="ARBA00023315"/>
    </source>
</evidence>
<dbReference type="OrthoDB" id="272049at2"/>
<dbReference type="GO" id="GO:0008811">
    <property type="term" value="F:chloramphenicol O-acetyltransferase activity"/>
    <property type="evidence" value="ECO:0007669"/>
    <property type="project" value="UniProtKB-EC"/>
</dbReference>
<dbReference type="Pfam" id="PF00132">
    <property type="entry name" value="Hexapep"/>
    <property type="match status" value="1"/>
</dbReference>
<evidence type="ECO:0000256" key="1">
    <source>
        <dbReference type="ARBA" id="ARBA00007274"/>
    </source>
</evidence>
<evidence type="ECO:0000256" key="5">
    <source>
        <dbReference type="ARBA" id="ARBA00023251"/>
    </source>
</evidence>
<keyword evidence="4 8" id="KW-0808">Transferase</keyword>
<name>A0A454JP73_9NEIS</name>
<keyword evidence="6 8" id="KW-0012">Acyltransferase</keyword>
<sequence>MDLLSREELLAIGFTAVGEGVRVSRRAVFYVIEGSIGDGARIDDFAILTGQLEIGPRTHISPFCFLGGTGGRIVLGEGVGFSTHVSVFTKSDDYQQQADGPRGKVEGDVVIGPHTIFGAQCVILPGAEVGRNCSIGVGCVIKDKVADGGRYVSMGIRSVQLP</sequence>
<evidence type="ECO:0000313" key="8">
    <source>
        <dbReference type="EMBL" id="RMD02267.1"/>
    </source>
</evidence>
<comment type="catalytic activity">
    <reaction evidence="7">
        <text>chloramphenicol + acetyl-CoA = chloramphenicol 3-acetate + CoA</text>
        <dbReference type="Rhea" id="RHEA:18421"/>
        <dbReference type="ChEBI" id="CHEBI:16730"/>
        <dbReference type="ChEBI" id="CHEBI:17698"/>
        <dbReference type="ChEBI" id="CHEBI:57287"/>
        <dbReference type="ChEBI" id="CHEBI:57288"/>
        <dbReference type="EC" id="2.3.1.28"/>
    </reaction>
</comment>
<dbReference type="AlphaFoldDB" id="A0A454JP73"/>
<dbReference type="EC" id="2.3.1.28" evidence="2"/>
<dbReference type="InterPro" id="IPR011004">
    <property type="entry name" value="Trimer_LpxA-like_sf"/>
</dbReference>
<evidence type="ECO:0000313" key="9">
    <source>
        <dbReference type="Proteomes" id="UP000274139"/>
    </source>
</evidence>
<dbReference type="Proteomes" id="UP000274139">
    <property type="component" value="Unassembled WGS sequence"/>
</dbReference>
<organism evidence="8 9">
    <name type="scientific">Aquitalea palustris</name>
    <dbReference type="NCBI Taxonomy" id="2480983"/>
    <lineage>
        <taxon>Bacteria</taxon>
        <taxon>Pseudomonadati</taxon>
        <taxon>Pseudomonadota</taxon>
        <taxon>Betaproteobacteria</taxon>
        <taxon>Neisseriales</taxon>
        <taxon>Chromobacteriaceae</taxon>
        <taxon>Aquitalea</taxon>
    </lineage>
</organism>
<accession>A0A454JP73</accession>
<dbReference type="RefSeq" id="WP_103522815.1">
    <property type="nucleotide sequence ID" value="NZ_JAIZDC010000011.1"/>
</dbReference>
<gene>
    <name evidence="8" type="ORF">EAY64_00115</name>
</gene>
<dbReference type="SUPFAM" id="SSF51161">
    <property type="entry name" value="Trimeric LpxA-like enzymes"/>
    <property type="match status" value="1"/>
</dbReference>
<evidence type="ECO:0000256" key="7">
    <source>
        <dbReference type="ARBA" id="ARBA00047633"/>
    </source>
</evidence>
<comment type="similarity">
    <text evidence="1">Belongs to the transferase hexapeptide repeat family.</text>
</comment>
<keyword evidence="5" id="KW-0046">Antibiotic resistance</keyword>
<protein>
    <recommendedName>
        <fullName evidence="3">Chloramphenicol acetyltransferase</fullName>
        <ecNumber evidence="2">2.3.1.28</ecNumber>
    </recommendedName>
</protein>
<dbReference type="InterPro" id="IPR050179">
    <property type="entry name" value="Trans_hexapeptide_repeat"/>
</dbReference>
<keyword evidence="9" id="KW-1185">Reference proteome</keyword>
<dbReference type="GO" id="GO:0046677">
    <property type="term" value="P:response to antibiotic"/>
    <property type="evidence" value="ECO:0007669"/>
    <property type="project" value="UniProtKB-KW"/>
</dbReference>
<evidence type="ECO:0000256" key="3">
    <source>
        <dbReference type="ARBA" id="ARBA00020291"/>
    </source>
</evidence>
<dbReference type="PANTHER" id="PTHR43300">
    <property type="entry name" value="ACETYLTRANSFERASE"/>
    <property type="match status" value="1"/>
</dbReference>
<dbReference type="Gene3D" id="2.160.10.10">
    <property type="entry name" value="Hexapeptide repeat proteins"/>
    <property type="match status" value="1"/>
</dbReference>
<comment type="caution">
    <text evidence="8">The sequence shown here is derived from an EMBL/GenBank/DDBJ whole genome shotgun (WGS) entry which is preliminary data.</text>
</comment>
<proteinExistence type="inferred from homology"/>
<dbReference type="PANTHER" id="PTHR43300:SF12">
    <property type="entry name" value="CHLORAMPHENICOL ACETYLTRANSFERASE"/>
    <property type="match status" value="1"/>
</dbReference>
<reference evidence="8 9" key="1">
    <citation type="submission" date="2018-10" db="EMBL/GenBank/DDBJ databases">
        <title>Draft genome sequence of Aquitalea MWU14-2217 isolated from a wild cranberry bog in Provincetown, Massachusetts.</title>
        <authorList>
            <person name="Ebadzadsahrai G."/>
            <person name="Soby S."/>
        </authorList>
    </citation>
    <scope>NUCLEOTIDE SEQUENCE [LARGE SCALE GENOMIC DNA]</scope>
    <source>
        <strain evidence="8 9">MWU14-2217</strain>
    </source>
</reference>
<dbReference type="EMBL" id="RFAR01000001">
    <property type="protein sequence ID" value="RMD02267.1"/>
    <property type="molecule type" value="Genomic_DNA"/>
</dbReference>
<dbReference type="InterPro" id="IPR001451">
    <property type="entry name" value="Hexapep"/>
</dbReference>
<evidence type="ECO:0000256" key="2">
    <source>
        <dbReference type="ARBA" id="ARBA00013235"/>
    </source>
</evidence>
<evidence type="ECO:0000256" key="4">
    <source>
        <dbReference type="ARBA" id="ARBA00022679"/>
    </source>
</evidence>